<feature type="compositionally biased region" description="Basic and acidic residues" evidence="1">
    <location>
        <begin position="358"/>
        <end position="374"/>
    </location>
</feature>
<accession>A0ABP0LPF5</accession>
<feature type="region of interest" description="Disordered" evidence="1">
    <location>
        <begin position="1"/>
        <end position="471"/>
    </location>
</feature>
<dbReference type="EMBL" id="CAXAMN010013236">
    <property type="protein sequence ID" value="CAK9040207.1"/>
    <property type="molecule type" value="Genomic_DNA"/>
</dbReference>
<protein>
    <submittedName>
        <fullName evidence="2">Uncharacterized protein</fullName>
    </submittedName>
</protein>
<feature type="compositionally biased region" description="Basic and acidic residues" evidence="1">
    <location>
        <begin position="291"/>
        <end position="320"/>
    </location>
</feature>
<sequence>MRRRERSRSRYRDRPRDDRYRDRPQREHESLRPRETRGEDLPALRRDPRLSHVDRPRGGAPARDDHRHELRTNSRYGQSAYPDNRQMERDDRHAYPDEHYRDDRYDRERNSRGYHHSEMSERYQDHKDIRQEQRKDPRDQRDRDQRGQSDRNSKSNRNSDRNDPRQNDRGRNEWDRNNDRREDRHWEHRDERRDFEYSEHRSMSSRPRGRHEAREIFMTERRAPDVRELRDYEGRNDVRRPEIRRKGDLRAGDRPRLSGPNDIALGPQRRSHGTRHDRRENRLRSRGRKAPRAERRPLHRNDKVVKERLRRRTADERDRQPVQPAQPEPQVQVAQVEETPPPSTPMEVVEEGQAPDPKVQKDPSDPKENDKTEQTEPAGDGLEDGEIGSESSESEECNSEADFDPSPEETITIAVAEKAEESGATVETIEAEEAKESQLGSEQQETPPDEQNQKSPRRDATRTIPVPRSLSKDIAGACSSGAEIHIQEQGQAEPCLVTVSGTTEEVDVAVAQIRALREKQRANDPVELLIPRTVKGQRILHALDKEQIRRVANVTLNVEDDTEEYCKVTLCGQPPDTERAWLAVVKAALGKAEEKDVAEQLSRSSGHLGSGRH</sequence>
<feature type="compositionally biased region" description="Low complexity" evidence="1">
    <location>
        <begin position="321"/>
        <end position="338"/>
    </location>
</feature>
<dbReference type="Proteomes" id="UP001642484">
    <property type="component" value="Unassembled WGS sequence"/>
</dbReference>
<gene>
    <name evidence="2" type="ORF">CCMP2556_LOCUS21687</name>
</gene>
<feature type="compositionally biased region" description="Basic and acidic residues" evidence="1">
    <location>
        <begin position="8"/>
        <end position="72"/>
    </location>
</feature>
<reference evidence="2 3" key="1">
    <citation type="submission" date="2024-02" db="EMBL/GenBank/DDBJ databases">
        <authorList>
            <person name="Chen Y."/>
            <person name="Shah S."/>
            <person name="Dougan E. K."/>
            <person name="Thang M."/>
            <person name="Chan C."/>
        </authorList>
    </citation>
    <scope>NUCLEOTIDE SEQUENCE [LARGE SCALE GENOMIC DNA]</scope>
</reference>
<evidence type="ECO:0000313" key="3">
    <source>
        <dbReference type="Proteomes" id="UP001642484"/>
    </source>
</evidence>
<evidence type="ECO:0000313" key="2">
    <source>
        <dbReference type="EMBL" id="CAK9040207.1"/>
    </source>
</evidence>
<feature type="compositionally biased region" description="Basic and acidic residues" evidence="1">
    <location>
        <begin position="210"/>
        <end position="256"/>
    </location>
</feature>
<name>A0ABP0LPF5_9DINO</name>
<feature type="compositionally biased region" description="Basic and acidic residues" evidence="1">
    <location>
        <begin position="85"/>
        <end position="202"/>
    </location>
</feature>
<feature type="compositionally biased region" description="Acidic residues" evidence="1">
    <location>
        <begin position="381"/>
        <end position="407"/>
    </location>
</feature>
<comment type="caution">
    <text evidence="2">The sequence shown here is derived from an EMBL/GenBank/DDBJ whole genome shotgun (WGS) entry which is preliminary data.</text>
</comment>
<keyword evidence="3" id="KW-1185">Reference proteome</keyword>
<organism evidence="2 3">
    <name type="scientific">Durusdinium trenchii</name>
    <dbReference type="NCBI Taxonomy" id="1381693"/>
    <lineage>
        <taxon>Eukaryota</taxon>
        <taxon>Sar</taxon>
        <taxon>Alveolata</taxon>
        <taxon>Dinophyceae</taxon>
        <taxon>Suessiales</taxon>
        <taxon>Symbiodiniaceae</taxon>
        <taxon>Durusdinium</taxon>
    </lineage>
</organism>
<evidence type="ECO:0000256" key="1">
    <source>
        <dbReference type="SAM" id="MobiDB-lite"/>
    </source>
</evidence>
<proteinExistence type="predicted"/>
<feature type="compositionally biased region" description="Polar residues" evidence="1">
    <location>
        <begin position="438"/>
        <end position="454"/>
    </location>
</feature>